<comment type="catalytic activity">
    <reaction evidence="1">
        <text>Hydrolysis of terminal, non-reducing beta-D-glucosyl residues with release of beta-D-glucose.</text>
        <dbReference type="EC" id="3.2.1.21"/>
    </reaction>
</comment>
<evidence type="ECO:0000256" key="1">
    <source>
        <dbReference type="ARBA" id="ARBA00000448"/>
    </source>
</evidence>
<accession>A0A160PLS4</accession>
<evidence type="ECO:0000256" key="5">
    <source>
        <dbReference type="ARBA" id="ARBA00022801"/>
    </source>
</evidence>
<protein>
    <recommendedName>
        <fullName evidence="3">beta-glucosidase</fullName>
        <ecNumber evidence="3">3.2.1.21</ecNumber>
    </recommendedName>
</protein>
<keyword evidence="9" id="KW-1185">Reference proteome</keyword>
<dbReference type="PANTHER" id="PTHR30620">
    <property type="entry name" value="PERIPLASMIC BETA-GLUCOSIDASE-RELATED"/>
    <property type="match status" value="1"/>
</dbReference>
<organism evidence="8 9">
    <name type="scientific">Corynebacterium suranareeae</name>
    <dbReference type="NCBI Taxonomy" id="2506452"/>
    <lineage>
        <taxon>Bacteria</taxon>
        <taxon>Bacillati</taxon>
        <taxon>Actinomycetota</taxon>
        <taxon>Actinomycetes</taxon>
        <taxon>Mycobacteriales</taxon>
        <taxon>Corynebacteriaceae</taxon>
        <taxon>Corynebacterium</taxon>
    </lineage>
</organism>
<evidence type="ECO:0000256" key="4">
    <source>
        <dbReference type="ARBA" id="ARBA00022729"/>
    </source>
</evidence>
<dbReference type="Pfam" id="PF00933">
    <property type="entry name" value="Glyco_hydro_3"/>
    <property type="match status" value="1"/>
</dbReference>
<dbReference type="InterPro" id="IPR017853">
    <property type="entry name" value="GH"/>
</dbReference>
<dbReference type="Gene3D" id="3.40.50.1700">
    <property type="entry name" value="Glycoside hydrolase family 3 C-terminal domain"/>
    <property type="match status" value="1"/>
</dbReference>
<dbReference type="InterPro" id="IPR036881">
    <property type="entry name" value="Glyco_hydro_3_C_sf"/>
</dbReference>
<reference evidence="8 9" key="1">
    <citation type="submission" date="2016-02" db="EMBL/GenBank/DDBJ databases">
        <title>Corynebacterium glutamicum N24 whole genome sequencing project.</title>
        <authorList>
            <person name="Matsutani M."/>
            <person name="Nangtapong N."/>
            <person name="Yakushi T."/>
            <person name="Matsushita K."/>
        </authorList>
    </citation>
    <scope>NUCLEOTIDE SEQUENCE [LARGE SCALE GENOMIC DNA]</scope>
    <source>
        <strain evidence="8 9">N24</strain>
    </source>
</reference>
<dbReference type="PRINTS" id="PR00133">
    <property type="entry name" value="GLHYDRLASE3"/>
</dbReference>
<dbReference type="GO" id="GO:0008422">
    <property type="term" value="F:beta-glucosidase activity"/>
    <property type="evidence" value="ECO:0007669"/>
    <property type="project" value="UniProtKB-EC"/>
</dbReference>
<evidence type="ECO:0000256" key="3">
    <source>
        <dbReference type="ARBA" id="ARBA00012744"/>
    </source>
</evidence>
<proteinExistence type="inferred from homology"/>
<dbReference type="InterPro" id="IPR036962">
    <property type="entry name" value="Glyco_hydro_3_N_sf"/>
</dbReference>
<comment type="similarity">
    <text evidence="2">Belongs to the glycosyl hydrolase 3 family.</text>
</comment>
<gene>
    <name evidence="8" type="ORF">N24_0445</name>
</gene>
<dbReference type="KEGG" id="csur:N24_0445"/>
<dbReference type="SUPFAM" id="SSF51445">
    <property type="entry name" value="(Trans)glycosidases"/>
    <property type="match status" value="1"/>
</dbReference>
<dbReference type="InterPro" id="IPR051915">
    <property type="entry name" value="Cellulose_Degrad_GH3"/>
</dbReference>
<dbReference type="SUPFAM" id="SSF52279">
    <property type="entry name" value="Beta-D-glucan exohydrolase, C-terminal domain"/>
    <property type="match status" value="1"/>
</dbReference>
<evidence type="ECO:0000259" key="7">
    <source>
        <dbReference type="Pfam" id="PF00933"/>
    </source>
</evidence>
<evidence type="ECO:0000256" key="6">
    <source>
        <dbReference type="ARBA" id="ARBA00023295"/>
    </source>
</evidence>
<dbReference type="InterPro" id="IPR001764">
    <property type="entry name" value="Glyco_hydro_3_N"/>
</dbReference>
<dbReference type="EC" id="3.2.1.21" evidence="3"/>
<dbReference type="AlphaFoldDB" id="A0A160PLS4"/>
<sequence>MFLGGKIDYDGKKRRKGITIMSQAQPEIGTRLNRIIEQDGLQFRDLNGDGQLAPYKDWRLSAAERAADLVERMTVEEKAGLMVIGSHYPGYSPMLPEREGKDAEKCEPLLNPEDVWREENPITGVPFTEPVLVTSSTENAINLRNQRYLVVRDNLPARELATWTNAVQEVAESSRLGIPAVFASNPRNHVALVAQFGVNESAGVFSEWPGELGLAALRDPELMETFGTEAAKEWRAGGVHKLYGYMADLASEPRWSRFNGTFGEDPELISDYIGAVVRGLQGPELSKNSVATTIKHFPGGGVRLDGHDPHFHWGQTNEYPTEGALGKYHLPPFQAAIDAGCASIMPYYARPMNNSANQLEQQLWQNPTTQFEEVAFAYNRTFIQDLLRDAMGHRGYVNSDSGVIDAMMWGVEDLTEAERFAAAVRAGTDIFSDMANPRRLLEAVREGHLEESELNQPVQRLLEEIFQLGLFENPYVSEDEAEKIIGAPEVAALGNKAQLDSVTLLRNNPDVLPLAADKPVMIYALVTGRTKIDQVQEQLEEAIRAELPGATLVSSETEADLAIVWARPEIALFEDDLEGVSLSVDPRANGVDVDRVQEVEAAVPTILAINFTNPWVLSEIEPGAAAVVGTFEIKPEFLLKALTGQDGGPKGKLPLTVPASTEAIAESPRDVPGKFLDDSYAYVDSTGVTYNYGHGLSF</sequence>
<dbReference type="GO" id="GO:0009251">
    <property type="term" value="P:glucan catabolic process"/>
    <property type="evidence" value="ECO:0007669"/>
    <property type="project" value="TreeGrafter"/>
</dbReference>
<dbReference type="EMBL" id="AP017369">
    <property type="protein sequence ID" value="BAU94707.1"/>
    <property type="molecule type" value="Genomic_DNA"/>
</dbReference>
<feature type="domain" description="Glycoside hydrolase family 3 N-terminal" evidence="7">
    <location>
        <begin position="159"/>
        <end position="462"/>
    </location>
</feature>
<evidence type="ECO:0000313" key="8">
    <source>
        <dbReference type="EMBL" id="BAU94707.1"/>
    </source>
</evidence>
<evidence type="ECO:0000313" key="9">
    <source>
        <dbReference type="Proteomes" id="UP000218244"/>
    </source>
</evidence>
<keyword evidence="4" id="KW-0732">Signal</keyword>
<dbReference type="Gene3D" id="3.20.20.300">
    <property type="entry name" value="Glycoside hydrolase, family 3, N-terminal domain"/>
    <property type="match status" value="1"/>
</dbReference>
<evidence type="ECO:0000256" key="2">
    <source>
        <dbReference type="ARBA" id="ARBA00005336"/>
    </source>
</evidence>
<dbReference type="Proteomes" id="UP000218244">
    <property type="component" value="Chromosome"/>
</dbReference>
<name>A0A160PLS4_9CORY</name>
<dbReference type="PANTHER" id="PTHR30620:SF16">
    <property type="entry name" value="LYSOSOMAL BETA GLUCOSIDASE"/>
    <property type="match status" value="1"/>
</dbReference>
<keyword evidence="5" id="KW-0378">Hydrolase</keyword>
<keyword evidence="6 8" id="KW-0326">Glycosidase</keyword>